<dbReference type="PANTHER" id="PTHR35813">
    <property type="entry name" value="INNER MEMBRANE PROTEIN YBAN"/>
    <property type="match status" value="1"/>
</dbReference>
<evidence type="ECO:0000313" key="2">
    <source>
        <dbReference type="EMBL" id="MBC2576184.1"/>
    </source>
</evidence>
<gene>
    <name evidence="2" type="ORF">HLB29_05745</name>
</gene>
<dbReference type="InterPro" id="IPR007401">
    <property type="entry name" value="DUF454"/>
</dbReference>
<comment type="caution">
    <text evidence="2">The sequence shown here is derived from an EMBL/GenBank/DDBJ whole genome shotgun (WGS) entry which is preliminary data.</text>
</comment>
<feature type="transmembrane region" description="Helical" evidence="1">
    <location>
        <begin position="6"/>
        <end position="39"/>
    </location>
</feature>
<keyword evidence="1" id="KW-1133">Transmembrane helix</keyword>
<name>A0ABR6TL99_9FIRM</name>
<reference evidence="2 3" key="1">
    <citation type="submission" date="2020-05" db="EMBL/GenBank/DDBJ databases">
        <title>Draft genome of xy-202 and genomic insight in genome of the genus Peptostreptococcus.</title>
        <authorList>
            <person name="Zhang Z."/>
        </authorList>
    </citation>
    <scope>NUCLEOTIDE SEQUENCE [LARGE SCALE GENOMIC DNA]</scope>
    <source>
        <strain evidence="2 3">DSM 27025</strain>
    </source>
</reference>
<proteinExistence type="predicted"/>
<dbReference type="PIRSF" id="PIRSF016789">
    <property type="entry name" value="DUF454"/>
    <property type="match status" value="1"/>
</dbReference>
<keyword evidence="1" id="KW-0472">Membrane</keyword>
<protein>
    <submittedName>
        <fullName evidence="2">YbaN family protein</fullName>
    </submittedName>
</protein>
<dbReference type="Pfam" id="PF04304">
    <property type="entry name" value="DUF454"/>
    <property type="match status" value="1"/>
</dbReference>
<keyword evidence="3" id="KW-1185">Reference proteome</keyword>
<dbReference type="EMBL" id="JABGBW010000003">
    <property type="protein sequence ID" value="MBC2576184.1"/>
    <property type="molecule type" value="Genomic_DNA"/>
</dbReference>
<organism evidence="2 3">
    <name type="scientific">Peptostreptococcus canis</name>
    <dbReference type="NCBI Taxonomy" id="1159213"/>
    <lineage>
        <taxon>Bacteria</taxon>
        <taxon>Bacillati</taxon>
        <taxon>Bacillota</taxon>
        <taxon>Clostridia</taxon>
        <taxon>Peptostreptococcales</taxon>
        <taxon>Peptostreptococcaceae</taxon>
        <taxon>Peptostreptococcus</taxon>
    </lineage>
</organism>
<evidence type="ECO:0000313" key="3">
    <source>
        <dbReference type="Proteomes" id="UP000713904"/>
    </source>
</evidence>
<evidence type="ECO:0000256" key="1">
    <source>
        <dbReference type="SAM" id="Phobius"/>
    </source>
</evidence>
<accession>A0ABR6TL99</accession>
<dbReference type="Proteomes" id="UP000713904">
    <property type="component" value="Unassembled WGS sequence"/>
</dbReference>
<sequence>MRYFYLAIGFVAFGLGIVGAFLPVLPTAPFLLVASFGFAKGSEKFDRWFKSTKLYKNNLESFEKNRSMTMKTKVKILAFATIMLSIVFFKYEILPMRIMIAVLLLLKYYYFLGVVKTTEQS</sequence>
<keyword evidence="1" id="KW-0812">Transmembrane</keyword>
<feature type="transmembrane region" description="Helical" evidence="1">
    <location>
        <begin position="97"/>
        <end position="115"/>
    </location>
</feature>
<dbReference type="RefSeq" id="WP_185624204.1">
    <property type="nucleotide sequence ID" value="NZ_JABGBW010000003.1"/>
</dbReference>
<dbReference type="PANTHER" id="PTHR35813:SF1">
    <property type="entry name" value="INNER MEMBRANE PROTEIN YBAN"/>
    <property type="match status" value="1"/>
</dbReference>